<proteinExistence type="predicted"/>
<feature type="region of interest" description="Disordered" evidence="1">
    <location>
        <begin position="83"/>
        <end position="122"/>
    </location>
</feature>
<organism evidence="2">
    <name type="scientific">uncultured marine virus</name>
    <dbReference type="NCBI Taxonomy" id="186617"/>
    <lineage>
        <taxon>Viruses</taxon>
        <taxon>environmental samples</taxon>
    </lineage>
</organism>
<name>A0A0F7L298_9VIRU</name>
<dbReference type="PROSITE" id="PS51257">
    <property type="entry name" value="PROKAR_LIPOPROTEIN"/>
    <property type="match status" value="1"/>
</dbReference>
<reference evidence="2" key="1">
    <citation type="journal article" date="2015" name="Front. Microbiol.">
        <title>Combining genomic sequencing methods to explore viral diversity and reveal potential virus-host interactions.</title>
        <authorList>
            <person name="Chow C.E."/>
            <person name="Winget D.M."/>
            <person name="White R.A.III."/>
            <person name="Hallam S.J."/>
            <person name="Suttle C.A."/>
        </authorList>
    </citation>
    <scope>NUCLEOTIDE SEQUENCE</scope>
    <source>
        <strain evidence="2">Anoxic2_1</strain>
    </source>
</reference>
<reference evidence="2" key="2">
    <citation type="submission" date="2015-03" db="EMBL/GenBank/DDBJ databases">
        <authorList>
            <person name="Chow C.-E.T."/>
            <person name="Winget D.M."/>
            <person name="White R.A.III."/>
            <person name="Hallam S.J."/>
            <person name="Suttle C.A."/>
        </authorList>
    </citation>
    <scope>NUCLEOTIDE SEQUENCE</scope>
    <source>
        <strain evidence="2">Anoxic2_1</strain>
    </source>
</reference>
<evidence type="ECO:0000256" key="1">
    <source>
        <dbReference type="SAM" id="MobiDB-lite"/>
    </source>
</evidence>
<accession>A0A0F7L298</accession>
<protein>
    <submittedName>
        <fullName evidence="2">Uncharacterized protein</fullName>
    </submittedName>
</protein>
<dbReference type="EMBL" id="KR029585">
    <property type="protein sequence ID" value="AKH46679.1"/>
    <property type="molecule type" value="Genomic_DNA"/>
</dbReference>
<evidence type="ECO:0000313" key="2">
    <source>
        <dbReference type="EMBL" id="AKH46679.1"/>
    </source>
</evidence>
<sequence>MLFLSRWRRVSPGAFPIVFASLLACGAHDRGALGLLKRCDDVVGDVGGGLTIPTTSGWVVIGDVAVAVNGGFPVRVSFDPSHVISPPSRVDSSPRAPSTLGTRSRCRRPTDPRRFSPPRHPT</sequence>